<gene>
    <name evidence="8" type="ORF">D0Z08_03805</name>
</gene>
<keyword evidence="4" id="KW-0274">FAD</keyword>
<evidence type="ECO:0000256" key="2">
    <source>
        <dbReference type="ARBA" id="ARBA00009347"/>
    </source>
</evidence>
<dbReference type="RefSeq" id="WP_118922855.1">
    <property type="nucleotide sequence ID" value="NZ_QXGH01000010.1"/>
</dbReference>
<dbReference type="Pfam" id="PF02771">
    <property type="entry name" value="Acyl-CoA_dh_N"/>
    <property type="match status" value="1"/>
</dbReference>
<evidence type="ECO:0000313" key="8">
    <source>
        <dbReference type="EMBL" id="RHW28129.1"/>
    </source>
</evidence>
<name>A0A417Y647_9ACTN</name>
<evidence type="ECO:0000313" key="9">
    <source>
        <dbReference type="Proteomes" id="UP000283644"/>
    </source>
</evidence>
<proteinExistence type="inferred from homology"/>
<keyword evidence="3" id="KW-0285">Flavoprotein</keyword>
<dbReference type="InterPro" id="IPR036250">
    <property type="entry name" value="AcylCo_DH-like_C"/>
</dbReference>
<evidence type="ECO:0000256" key="1">
    <source>
        <dbReference type="ARBA" id="ARBA00001974"/>
    </source>
</evidence>
<dbReference type="GO" id="GO:0050660">
    <property type="term" value="F:flavin adenine dinucleotide binding"/>
    <property type="evidence" value="ECO:0007669"/>
    <property type="project" value="InterPro"/>
</dbReference>
<dbReference type="Proteomes" id="UP000283644">
    <property type="component" value="Unassembled WGS sequence"/>
</dbReference>
<dbReference type="InterPro" id="IPR013786">
    <property type="entry name" value="AcylCoA_DH/ox_N"/>
</dbReference>
<dbReference type="InterPro" id="IPR037069">
    <property type="entry name" value="AcylCoA_DH/ox_N_sf"/>
</dbReference>
<accession>A0A417Y647</accession>
<dbReference type="AlphaFoldDB" id="A0A417Y647"/>
<dbReference type="PANTHER" id="PTHR48083:SF20">
    <property type="entry name" value="LONG-CHAIN SPECIFIC ACYL-COA DEHYDROGENASE, MITOCHONDRIAL"/>
    <property type="match status" value="1"/>
</dbReference>
<sequence length="345" mass="35742">MELVRRAGYDDDHATFRDSVRRFVADHVGVELDRWRTEGRFDVALLADAGEQGFLGTTVAEEHGGAGVDDPRFPAVLVEELARSGATGLALVVARQLGVVIPVVAAHAKQTEDAARWLSGLAAGELVACVGVLKPDATASAVPGAAVADLFVLADAERVVVVTGDVVTIEATPLLGGADAAVANVTVDPAVLAVAPTLDSVDQLYGALDLWTSVVSLGAARAALDLTVDYVQERAVFGRPLSSFENTRFRLAEAGAELAAAQGLLDGALDALASDGLTPELAAAVRIVSERVHDAVVDQGMQLHGGYGYMREYPISHAFGDARFVRVTASGASEPRTAVAAALGL</sequence>
<evidence type="ECO:0008006" key="10">
    <source>
        <dbReference type="Google" id="ProtNLM"/>
    </source>
</evidence>
<evidence type="ECO:0000256" key="4">
    <source>
        <dbReference type="ARBA" id="ARBA00022827"/>
    </source>
</evidence>
<evidence type="ECO:0000256" key="3">
    <source>
        <dbReference type="ARBA" id="ARBA00022630"/>
    </source>
</evidence>
<evidence type="ECO:0000259" key="6">
    <source>
        <dbReference type="Pfam" id="PF00441"/>
    </source>
</evidence>
<feature type="domain" description="Acyl-CoA dehydrogenase/oxidase N-terminal" evidence="7">
    <location>
        <begin position="11"/>
        <end position="125"/>
    </location>
</feature>
<keyword evidence="9" id="KW-1185">Reference proteome</keyword>
<dbReference type="Gene3D" id="1.10.540.10">
    <property type="entry name" value="Acyl-CoA dehydrogenase/oxidase, N-terminal domain"/>
    <property type="match status" value="1"/>
</dbReference>
<evidence type="ECO:0000256" key="5">
    <source>
        <dbReference type="ARBA" id="ARBA00023002"/>
    </source>
</evidence>
<feature type="domain" description="Acyl-CoA dehydrogenase/oxidase C-terminal" evidence="6">
    <location>
        <begin position="214"/>
        <end position="335"/>
    </location>
</feature>
<dbReference type="Pfam" id="PF00441">
    <property type="entry name" value="Acyl-CoA_dh_1"/>
    <property type="match status" value="1"/>
</dbReference>
<reference evidence="8 9" key="1">
    <citation type="submission" date="2018-09" db="EMBL/GenBank/DDBJ databases">
        <title>Genome sequencing of Nocardioides immobilis CCTCC AB 2017083 for comparison to Nocardioides silvaticus.</title>
        <authorList>
            <person name="Li C."/>
            <person name="Wang G."/>
        </authorList>
    </citation>
    <scope>NUCLEOTIDE SEQUENCE [LARGE SCALE GENOMIC DNA]</scope>
    <source>
        <strain evidence="8 9">CCTCC AB 2017083</strain>
    </source>
</reference>
<protein>
    <recommendedName>
        <fullName evidence="10">Acyl-CoA dehydrogenase</fullName>
    </recommendedName>
</protein>
<dbReference type="GO" id="GO:0005737">
    <property type="term" value="C:cytoplasm"/>
    <property type="evidence" value="ECO:0007669"/>
    <property type="project" value="TreeGrafter"/>
</dbReference>
<dbReference type="EMBL" id="QXGH01000010">
    <property type="protein sequence ID" value="RHW28129.1"/>
    <property type="molecule type" value="Genomic_DNA"/>
</dbReference>
<dbReference type="SUPFAM" id="SSF56645">
    <property type="entry name" value="Acyl-CoA dehydrogenase NM domain-like"/>
    <property type="match status" value="1"/>
</dbReference>
<dbReference type="InterPro" id="IPR050741">
    <property type="entry name" value="Acyl-CoA_dehydrogenase"/>
</dbReference>
<dbReference type="InterPro" id="IPR009075">
    <property type="entry name" value="AcylCo_DH/oxidase_C"/>
</dbReference>
<dbReference type="SUPFAM" id="SSF47203">
    <property type="entry name" value="Acyl-CoA dehydrogenase C-terminal domain-like"/>
    <property type="match status" value="1"/>
</dbReference>
<dbReference type="GO" id="GO:0033539">
    <property type="term" value="P:fatty acid beta-oxidation using acyl-CoA dehydrogenase"/>
    <property type="evidence" value="ECO:0007669"/>
    <property type="project" value="TreeGrafter"/>
</dbReference>
<dbReference type="OrthoDB" id="142556at2"/>
<evidence type="ECO:0000259" key="7">
    <source>
        <dbReference type="Pfam" id="PF02771"/>
    </source>
</evidence>
<comment type="similarity">
    <text evidence="2">Belongs to the acyl-CoA dehydrogenase family.</text>
</comment>
<dbReference type="PANTHER" id="PTHR48083">
    <property type="entry name" value="MEDIUM-CHAIN SPECIFIC ACYL-COA DEHYDROGENASE, MITOCHONDRIAL-RELATED"/>
    <property type="match status" value="1"/>
</dbReference>
<keyword evidence="5" id="KW-0560">Oxidoreductase</keyword>
<organism evidence="8 9">
    <name type="scientific">Nocardioides immobilis</name>
    <dbReference type="NCBI Taxonomy" id="2049295"/>
    <lineage>
        <taxon>Bacteria</taxon>
        <taxon>Bacillati</taxon>
        <taxon>Actinomycetota</taxon>
        <taxon>Actinomycetes</taxon>
        <taxon>Propionibacteriales</taxon>
        <taxon>Nocardioidaceae</taxon>
        <taxon>Nocardioides</taxon>
    </lineage>
</organism>
<dbReference type="Gene3D" id="1.20.140.10">
    <property type="entry name" value="Butyryl-CoA Dehydrogenase, subunit A, domain 3"/>
    <property type="match status" value="1"/>
</dbReference>
<comment type="cofactor">
    <cofactor evidence="1">
        <name>FAD</name>
        <dbReference type="ChEBI" id="CHEBI:57692"/>
    </cofactor>
</comment>
<dbReference type="InterPro" id="IPR009100">
    <property type="entry name" value="AcylCoA_DH/oxidase_NM_dom_sf"/>
</dbReference>
<dbReference type="GO" id="GO:0003995">
    <property type="term" value="F:acyl-CoA dehydrogenase activity"/>
    <property type="evidence" value="ECO:0007669"/>
    <property type="project" value="TreeGrafter"/>
</dbReference>
<comment type="caution">
    <text evidence="8">The sequence shown here is derived from an EMBL/GenBank/DDBJ whole genome shotgun (WGS) entry which is preliminary data.</text>
</comment>